<organism evidence="3 5">
    <name type="scientific">Sulfuracidifex tepidarius</name>
    <dbReference type="NCBI Taxonomy" id="1294262"/>
    <lineage>
        <taxon>Archaea</taxon>
        <taxon>Thermoproteota</taxon>
        <taxon>Thermoprotei</taxon>
        <taxon>Sulfolobales</taxon>
        <taxon>Sulfolobaceae</taxon>
        <taxon>Sulfuracidifex</taxon>
    </lineage>
</organism>
<dbReference type="EMBL" id="AP018929">
    <property type="protein sequence ID" value="BBG25076.1"/>
    <property type="molecule type" value="Genomic_DNA"/>
</dbReference>
<evidence type="ECO:0000313" key="4">
    <source>
        <dbReference type="Proteomes" id="UP000322983"/>
    </source>
</evidence>
<reference evidence="3 4" key="2">
    <citation type="journal article" date="2020" name="Int. J. Syst. Evol. Microbiol.">
        <title>Sulfuracidifex tepidarius gen. nov., sp. nov. and transfer of Sulfolobus metallicus Huber and Stetter 1992 to the genus Sulfuracidifex as Sulfuracidifex metallicus comb. nov.</title>
        <authorList>
            <person name="Itoh T."/>
            <person name="Miura T."/>
            <person name="Sakai H.D."/>
            <person name="Kato S."/>
            <person name="Ohkuma M."/>
            <person name="Takashina T."/>
        </authorList>
    </citation>
    <scope>NUCLEOTIDE SEQUENCE</scope>
    <source>
        <strain evidence="2 4">IC-006</strain>
        <strain evidence="3">IC-007</strain>
    </source>
</reference>
<dbReference type="Proteomes" id="UP000325030">
    <property type="component" value="Chromosome"/>
</dbReference>
<keyword evidence="4" id="KW-1185">Reference proteome</keyword>
<accession>A0A510DXW3</accession>
<name>A0A510E716_9CREN</name>
<gene>
    <name evidence="2" type="ORF">IC006_2411</name>
    <name evidence="3" type="ORF">IC007_2413</name>
</gene>
<dbReference type="AlphaFoldDB" id="A0A510E716"/>
<reference evidence="5" key="1">
    <citation type="submission" date="2018-09" db="EMBL/GenBank/DDBJ databases">
        <title>Complete Genome Sequencing of Sulfolobus sp. JCM 16834.</title>
        <authorList>
            <person name="Kato S."/>
            <person name="Itoh T."/>
            <person name="Ohkuma M."/>
        </authorList>
    </citation>
    <scope>NUCLEOTIDE SEQUENCE [LARGE SCALE GENOMIC DNA]</scope>
    <source>
        <strain evidence="5">IC-007</strain>
    </source>
</reference>
<evidence type="ECO:0000313" key="3">
    <source>
        <dbReference type="EMBL" id="BBG27858.1"/>
    </source>
</evidence>
<accession>A0A510E716</accession>
<proteinExistence type="predicted"/>
<evidence type="ECO:0000313" key="5">
    <source>
        <dbReference type="Proteomes" id="UP000325030"/>
    </source>
</evidence>
<evidence type="ECO:0000256" key="1">
    <source>
        <dbReference type="SAM" id="MobiDB-lite"/>
    </source>
</evidence>
<dbReference type="EMBL" id="AP018930">
    <property type="protein sequence ID" value="BBG27858.1"/>
    <property type="molecule type" value="Genomic_DNA"/>
</dbReference>
<dbReference type="KEGG" id="step:IC006_2411"/>
<evidence type="ECO:0000313" key="2">
    <source>
        <dbReference type="EMBL" id="BBG25076.1"/>
    </source>
</evidence>
<protein>
    <submittedName>
        <fullName evidence="3">Uncharacterized protein</fullName>
    </submittedName>
</protein>
<feature type="region of interest" description="Disordered" evidence="1">
    <location>
        <begin position="15"/>
        <end position="49"/>
    </location>
</feature>
<sequence>MVDLIGVGEVYFTLGEGAPQGAEGSVAPVPGDEEGDPVRQRSTPRGPPS</sequence>
<dbReference type="Proteomes" id="UP000322983">
    <property type="component" value="Chromosome"/>
</dbReference>